<proteinExistence type="predicted"/>
<evidence type="ECO:0000313" key="1">
    <source>
        <dbReference type="EMBL" id="MCM1982939.1"/>
    </source>
</evidence>
<comment type="caution">
    <text evidence="1">The sequence shown here is derived from an EMBL/GenBank/DDBJ whole genome shotgun (WGS) entry which is preliminary data.</text>
</comment>
<dbReference type="Proteomes" id="UP000031561">
    <property type="component" value="Unassembled WGS sequence"/>
</dbReference>
<gene>
    <name evidence="1" type="ORF">QQ91_0008900</name>
</gene>
<sequence length="57" mass="6862">MICNQCLYQSNCIAFCLARRDPFVRAKLDQIQQCQRRRIRRSFAQKLRGWLQQSLMA</sequence>
<dbReference type="AlphaFoldDB" id="A0ABD4T340"/>
<accession>A0ABD4T340</accession>
<dbReference type="RefSeq" id="WP_166281673.1">
    <property type="nucleotide sequence ID" value="NZ_JTHE03000048.1"/>
</dbReference>
<evidence type="ECO:0000313" key="2">
    <source>
        <dbReference type="Proteomes" id="UP000031561"/>
    </source>
</evidence>
<organism evidence="1 2">
    <name type="scientific">Lyngbya confervoides BDU141951</name>
    <dbReference type="NCBI Taxonomy" id="1574623"/>
    <lineage>
        <taxon>Bacteria</taxon>
        <taxon>Bacillati</taxon>
        <taxon>Cyanobacteriota</taxon>
        <taxon>Cyanophyceae</taxon>
        <taxon>Oscillatoriophycideae</taxon>
        <taxon>Oscillatoriales</taxon>
        <taxon>Microcoleaceae</taxon>
        <taxon>Lyngbya</taxon>
    </lineage>
</organism>
<reference evidence="1 2" key="1">
    <citation type="journal article" date="2015" name="Genome Announc.">
        <title>Draft Genome Sequence of Filamentous Marine Cyanobacterium Lyngbya confervoides Strain BDU141951.</title>
        <authorList>
            <person name="Chandrababunaidu M.M."/>
            <person name="Sen D."/>
            <person name="Tripathy S."/>
        </authorList>
    </citation>
    <scope>NUCLEOTIDE SEQUENCE [LARGE SCALE GENOMIC DNA]</scope>
    <source>
        <strain evidence="1 2">BDU141951</strain>
    </source>
</reference>
<keyword evidence="2" id="KW-1185">Reference proteome</keyword>
<protein>
    <submittedName>
        <fullName evidence="1">Uncharacterized protein</fullName>
    </submittedName>
</protein>
<dbReference type="EMBL" id="JTHE03000048">
    <property type="protein sequence ID" value="MCM1982939.1"/>
    <property type="molecule type" value="Genomic_DNA"/>
</dbReference>
<name>A0ABD4T340_9CYAN</name>